<gene>
    <name evidence="1" type="ORF">Y3_297</name>
</gene>
<proteinExistence type="predicted"/>
<protein>
    <submittedName>
        <fullName evidence="1">Uncharacterized protein</fullName>
    </submittedName>
</protein>
<keyword evidence="2" id="KW-1185">Reference proteome</keyword>
<dbReference type="Proteomes" id="UP000240568">
    <property type="component" value="Segment"/>
</dbReference>
<name>A0A2H4IBL3_9CAUD</name>
<evidence type="ECO:0000313" key="1">
    <source>
        <dbReference type="EMBL" id="ARW58937.1"/>
    </source>
</evidence>
<sequence>MGVVKGITSTEFPARDRDEYSQVIIQMSDGTFSATLMRRDRTEPLNTIWRIDGDCLPEEFFQGTRPMYVSASYLQDNGKSLLVAAGPNEGLFCEVCFDFDLKSKVDGVVLTHRANQTIIQILSGPHEGRIVSSAECQYSILPYKGVKL</sequence>
<evidence type="ECO:0000313" key="2">
    <source>
        <dbReference type="Proteomes" id="UP000240568"/>
    </source>
</evidence>
<dbReference type="EMBL" id="KY984068">
    <property type="protein sequence ID" value="ARW58937.1"/>
    <property type="molecule type" value="Genomic_DNA"/>
</dbReference>
<organism evidence="1 2">
    <name type="scientific">Erwinia phage vB_EamM_Y3</name>
    <dbReference type="NCBI Taxonomy" id="1983553"/>
    <lineage>
        <taxon>Viruses</taxon>
        <taxon>Duplodnaviria</taxon>
        <taxon>Heunggongvirae</taxon>
        <taxon>Uroviricota</taxon>
        <taxon>Caudoviricetes</taxon>
        <taxon>Sasquatchvirus</taxon>
        <taxon>Sasquatchvirus Y3</taxon>
    </lineage>
</organism>
<reference evidence="1 2" key="1">
    <citation type="submission" date="2017-04" db="EMBL/GenBank/DDBJ databases">
        <authorList>
            <person name="Afonso C.L."/>
            <person name="Miller P.J."/>
            <person name="Scott M.A."/>
            <person name="Spackman E."/>
            <person name="Goraichik I."/>
            <person name="Dimitrov K.M."/>
            <person name="Suarez D.L."/>
            <person name="Swayne D.E."/>
        </authorList>
    </citation>
    <scope>NUCLEOTIDE SEQUENCE [LARGE SCALE GENOMIC DNA]</scope>
</reference>
<accession>A0A2H4IBL3</accession>